<dbReference type="OrthoDB" id="9811849at2"/>
<protein>
    <submittedName>
        <fullName evidence="2">Rhodanese-related sulfurtransferase</fullName>
    </submittedName>
</protein>
<dbReference type="PANTHER" id="PTHR44086:SF10">
    <property type="entry name" value="THIOSULFATE SULFURTRANSFERASE_RHODANESE-LIKE DOMAIN-CONTAINING PROTEIN 3"/>
    <property type="match status" value="1"/>
</dbReference>
<keyword evidence="2" id="KW-0808">Transferase</keyword>
<dbReference type="SUPFAM" id="SSF52821">
    <property type="entry name" value="Rhodanese/Cell cycle control phosphatase"/>
    <property type="match status" value="1"/>
</dbReference>
<dbReference type="Gene3D" id="3.40.250.10">
    <property type="entry name" value="Rhodanese-like domain"/>
    <property type="match status" value="1"/>
</dbReference>
<proteinExistence type="predicted"/>
<keyword evidence="3" id="KW-1185">Reference proteome</keyword>
<gene>
    <name evidence="2" type="ORF">SAMN05192560_2205</name>
</gene>
<organism evidence="2 3">
    <name type="scientific">Methylobacillus rhizosphaerae</name>
    <dbReference type="NCBI Taxonomy" id="551994"/>
    <lineage>
        <taxon>Bacteria</taxon>
        <taxon>Pseudomonadati</taxon>
        <taxon>Pseudomonadota</taxon>
        <taxon>Betaproteobacteria</taxon>
        <taxon>Nitrosomonadales</taxon>
        <taxon>Methylophilaceae</taxon>
        <taxon>Methylobacillus</taxon>
    </lineage>
</organism>
<evidence type="ECO:0000313" key="3">
    <source>
        <dbReference type="Proteomes" id="UP000198305"/>
    </source>
</evidence>
<dbReference type="InterPro" id="IPR001763">
    <property type="entry name" value="Rhodanese-like_dom"/>
</dbReference>
<dbReference type="PROSITE" id="PS50206">
    <property type="entry name" value="RHODANESE_3"/>
    <property type="match status" value="1"/>
</dbReference>
<dbReference type="AlphaFoldDB" id="A0A239AZ81"/>
<dbReference type="GO" id="GO:0004792">
    <property type="term" value="F:thiosulfate-cyanide sulfurtransferase activity"/>
    <property type="evidence" value="ECO:0007669"/>
    <property type="project" value="TreeGrafter"/>
</dbReference>
<dbReference type="RefSeq" id="WP_089376265.1">
    <property type="nucleotide sequence ID" value="NZ_FZOA01000010.1"/>
</dbReference>
<evidence type="ECO:0000313" key="2">
    <source>
        <dbReference type="EMBL" id="SNS00917.1"/>
    </source>
</evidence>
<name>A0A239AZ81_9PROT</name>
<reference evidence="3" key="1">
    <citation type="submission" date="2017-06" db="EMBL/GenBank/DDBJ databases">
        <authorList>
            <person name="Varghese N."/>
            <person name="Submissions S."/>
        </authorList>
    </citation>
    <scope>NUCLEOTIDE SEQUENCE [LARGE SCALE GENOMIC DNA]</scope>
    <source>
        <strain evidence="3">Ca-68</strain>
    </source>
</reference>
<evidence type="ECO:0000259" key="1">
    <source>
        <dbReference type="PROSITE" id="PS50206"/>
    </source>
</evidence>
<dbReference type="Proteomes" id="UP000198305">
    <property type="component" value="Unassembled WGS sequence"/>
</dbReference>
<dbReference type="SMART" id="SM00450">
    <property type="entry name" value="RHOD"/>
    <property type="match status" value="1"/>
</dbReference>
<dbReference type="EMBL" id="FZOA01000010">
    <property type="protein sequence ID" value="SNS00917.1"/>
    <property type="molecule type" value="Genomic_DNA"/>
</dbReference>
<dbReference type="CDD" id="cd00158">
    <property type="entry name" value="RHOD"/>
    <property type="match status" value="1"/>
</dbReference>
<feature type="domain" description="Rhodanese" evidence="1">
    <location>
        <begin position="17"/>
        <end position="107"/>
    </location>
</feature>
<dbReference type="Pfam" id="PF00581">
    <property type="entry name" value="Rhodanese"/>
    <property type="match status" value="1"/>
</dbReference>
<accession>A0A239AZ81</accession>
<dbReference type="PANTHER" id="PTHR44086">
    <property type="entry name" value="THIOSULFATE SULFURTRANSFERASE RDL2, MITOCHONDRIAL-RELATED"/>
    <property type="match status" value="1"/>
</dbReference>
<sequence>MANHTDIDADELHALLSSQRTILVDVRNSDEVARGVIEGAMHLPMDVIPGMGNLLCEHHDTPLIFYCHSGVRSAHAAAFIAGMDRENVYNLRGGILAWANAGYTFVPNID</sequence>
<dbReference type="InterPro" id="IPR036873">
    <property type="entry name" value="Rhodanese-like_dom_sf"/>
</dbReference>